<evidence type="ECO:0000256" key="1">
    <source>
        <dbReference type="SAM" id="MobiDB-lite"/>
    </source>
</evidence>
<sequence>AAGHAAQAPAEGFARASAAAIAEAAAGPRLLAFAGSGGSPKAEAEQPFAEDTDIEHGKFDLADVGIGVSDSTVTREVEDVGEEIADEIDVEEGVGYLPSLITAAPQCDNDDFQFGKLELPAVQRIAWLPNLEGRLHDDFGIQLETRAQSADESDYGIDEAPKDVGLDMDEERASIGPSEVSRCAAVHDDYAALAEAFKAKAVHDDFDDVECGEHVDVGTLHLLHGSDTPLVEAMLEQGLIGCHVNEIMGAGAVGASLAEDLVGFAWGRTRSRRSWPRSQPTSSTQESRRVQRQPRRLDEVRGGVHRGCIGPTLRARSVGPCRALEPRV</sequence>
<accession>A0ABN9Q2R8</accession>
<feature type="non-terminal residue" evidence="2">
    <location>
        <position position="1"/>
    </location>
</feature>
<feature type="region of interest" description="Disordered" evidence="1">
    <location>
        <begin position="272"/>
        <end position="297"/>
    </location>
</feature>
<feature type="compositionally biased region" description="Polar residues" evidence="1">
    <location>
        <begin position="276"/>
        <end position="285"/>
    </location>
</feature>
<protein>
    <submittedName>
        <fullName evidence="2">Uncharacterized protein</fullName>
    </submittedName>
</protein>
<evidence type="ECO:0000313" key="2">
    <source>
        <dbReference type="EMBL" id="CAK0798727.1"/>
    </source>
</evidence>
<name>A0ABN9Q2R8_9DINO</name>
<keyword evidence="3" id="KW-1185">Reference proteome</keyword>
<reference evidence="2" key="1">
    <citation type="submission" date="2023-10" db="EMBL/GenBank/DDBJ databases">
        <authorList>
            <person name="Chen Y."/>
            <person name="Shah S."/>
            <person name="Dougan E. K."/>
            <person name="Thang M."/>
            <person name="Chan C."/>
        </authorList>
    </citation>
    <scope>NUCLEOTIDE SEQUENCE [LARGE SCALE GENOMIC DNA]</scope>
</reference>
<organism evidence="2 3">
    <name type="scientific">Prorocentrum cordatum</name>
    <dbReference type="NCBI Taxonomy" id="2364126"/>
    <lineage>
        <taxon>Eukaryota</taxon>
        <taxon>Sar</taxon>
        <taxon>Alveolata</taxon>
        <taxon>Dinophyceae</taxon>
        <taxon>Prorocentrales</taxon>
        <taxon>Prorocentraceae</taxon>
        <taxon>Prorocentrum</taxon>
    </lineage>
</organism>
<proteinExistence type="predicted"/>
<dbReference type="Proteomes" id="UP001189429">
    <property type="component" value="Unassembled WGS sequence"/>
</dbReference>
<evidence type="ECO:0000313" key="3">
    <source>
        <dbReference type="Proteomes" id="UP001189429"/>
    </source>
</evidence>
<comment type="caution">
    <text evidence="2">The sequence shown here is derived from an EMBL/GenBank/DDBJ whole genome shotgun (WGS) entry which is preliminary data.</text>
</comment>
<gene>
    <name evidence="2" type="ORF">PCOR1329_LOCUS7395</name>
</gene>
<dbReference type="EMBL" id="CAUYUJ010002003">
    <property type="protein sequence ID" value="CAK0798727.1"/>
    <property type="molecule type" value="Genomic_DNA"/>
</dbReference>